<dbReference type="Proteomes" id="UP000654482">
    <property type="component" value="Unassembled WGS sequence"/>
</dbReference>
<dbReference type="EMBL" id="JADEWZ010000005">
    <property type="protein sequence ID" value="MBE9115224.1"/>
    <property type="molecule type" value="Genomic_DNA"/>
</dbReference>
<name>A0A8J7DNV3_9CYAN</name>
<accession>A0A8J7DNV3</accession>
<dbReference type="AlphaFoldDB" id="A0A8J7DNV3"/>
<comment type="caution">
    <text evidence="1">The sequence shown here is derived from an EMBL/GenBank/DDBJ whole genome shotgun (WGS) entry which is preliminary data.</text>
</comment>
<dbReference type="RefSeq" id="WP_194028307.1">
    <property type="nucleotide sequence ID" value="NZ_JADEWZ010000005.1"/>
</dbReference>
<gene>
    <name evidence="1" type="ORF">IQ249_04850</name>
</gene>
<proteinExistence type="predicted"/>
<evidence type="ECO:0000313" key="2">
    <source>
        <dbReference type="Proteomes" id="UP000654482"/>
    </source>
</evidence>
<organism evidence="1 2">
    <name type="scientific">Lusitaniella coriacea LEGE 07157</name>
    <dbReference type="NCBI Taxonomy" id="945747"/>
    <lineage>
        <taxon>Bacteria</taxon>
        <taxon>Bacillati</taxon>
        <taxon>Cyanobacteriota</taxon>
        <taxon>Cyanophyceae</taxon>
        <taxon>Spirulinales</taxon>
        <taxon>Lusitaniellaceae</taxon>
        <taxon>Lusitaniella</taxon>
    </lineage>
</organism>
<reference evidence="1" key="1">
    <citation type="submission" date="2020-10" db="EMBL/GenBank/DDBJ databases">
        <authorList>
            <person name="Castelo-Branco R."/>
            <person name="Eusebio N."/>
            <person name="Adriana R."/>
            <person name="Vieira A."/>
            <person name="Brugerolle De Fraissinette N."/>
            <person name="Rezende De Castro R."/>
            <person name="Schneider M.P."/>
            <person name="Vasconcelos V."/>
            <person name="Leao P.N."/>
        </authorList>
    </citation>
    <scope>NUCLEOTIDE SEQUENCE</scope>
    <source>
        <strain evidence="1">LEGE 07157</strain>
    </source>
</reference>
<protein>
    <submittedName>
        <fullName evidence="1">Uncharacterized protein</fullName>
    </submittedName>
</protein>
<evidence type="ECO:0000313" key="1">
    <source>
        <dbReference type="EMBL" id="MBE9115224.1"/>
    </source>
</evidence>
<keyword evidence="2" id="KW-1185">Reference proteome</keyword>
<sequence>MSSLEKRLQAFRQLPLQSQLMLIFSFRLNPQWATDSNYLEQLKRIHAECLMQASLEQKAEYERVIAALTH</sequence>